<evidence type="ECO:0000313" key="1">
    <source>
        <dbReference type="EMBL" id="KAF6143285.1"/>
    </source>
</evidence>
<proteinExistence type="predicted"/>
<dbReference type="EMBL" id="JACGCM010002208">
    <property type="protein sequence ID" value="KAF6143285.1"/>
    <property type="molecule type" value="Genomic_DNA"/>
</dbReference>
<evidence type="ECO:0000313" key="2">
    <source>
        <dbReference type="Proteomes" id="UP000541444"/>
    </source>
</evidence>
<dbReference type="Proteomes" id="UP000541444">
    <property type="component" value="Unassembled WGS sequence"/>
</dbReference>
<sequence length="219" mass="23763">MQNCKYCGKPTSGGSLDIEIHENKREGAELLSVLQDFPRRLGLLFEDEFVHADPNCKRDGAKSAAKSRKIRRLSVMLKASLESEDVFCWVLAEGNADDNASNVGVEDGLDKVSFPGDELMLGVSELVTETERPGSRLVFCPSLIDDLLIIGVFGPSGEEMELLGQILPNRLGVEDYGAVVRANNGEVVQGGVREEGTPLCRTEGSVEALLNEFPPLSLI</sequence>
<comment type="caution">
    <text evidence="1">The sequence shown here is derived from an EMBL/GenBank/DDBJ whole genome shotgun (WGS) entry which is preliminary data.</text>
</comment>
<dbReference type="AlphaFoldDB" id="A0A7J7LKU2"/>
<gene>
    <name evidence="1" type="ORF">GIB67_039068</name>
</gene>
<protein>
    <submittedName>
        <fullName evidence="1">Uncharacterized protein</fullName>
    </submittedName>
</protein>
<keyword evidence="2" id="KW-1185">Reference proteome</keyword>
<organism evidence="1 2">
    <name type="scientific">Kingdonia uniflora</name>
    <dbReference type="NCBI Taxonomy" id="39325"/>
    <lineage>
        <taxon>Eukaryota</taxon>
        <taxon>Viridiplantae</taxon>
        <taxon>Streptophyta</taxon>
        <taxon>Embryophyta</taxon>
        <taxon>Tracheophyta</taxon>
        <taxon>Spermatophyta</taxon>
        <taxon>Magnoliopsida</taxon>
        <taxon>Ranunculales</taxon>
        <taxon>Circaeasteraceae</taxon>
        <taxon>Kingdonia</taxon>
    </lineage>
</organism>
<accession>A0A7J7LKU2</accession>
<reference evidence="1 2" key="1">
    <citation type="journal article" date="2020" name="IScience">
        <title>Genome Sequencing of the Endangered Kingdonia uniflora (Circaeasteraceae, Ranunculales) Reveals Potential Mechanisms of Evolutionary Specialization.</title>
        <authorList>
            <person name="Sun Y."/>
            <person name="Deng T."/>
            <person name="Zhang A."/>
            <person name="Moore M.J."/>
            <person name="Landis J.B."/>
            <person name="Lin N."/>
            <person name="Zhang H."/>
            <person name="Zhang X."/>
            <person name="Huang J."/>
            <person name="Zhang X."/>
            <person name="Sun H."/>
            <person name="Wang H."/>
        </authorList>
    </citation>
    <scope>NUCLEOTIDE SEQUENCE [LARGE SCALE GENOMIC DNA]</scope>
    <source>
        <strain evidence="1">TB1705</strain>
        <tissue evidence="1">Leaf</tissue>
    </source>
</reference>
<name>A0A7J7LKU2_9MAGN</name>